<accession>A0A197K573</accession>
<keyword evidence="2" id="KW-1185">Reference proteome</keyword>
<evidence type="ECO:0000313" key="2">
    <source>
        <dbReference type="Proteomes" id="UP000078512"/>
    </source>
</evidence>
<gene>
    <name evidence="1" type="ORF">K457DRAFT_16189</name>
</gene>
<protein>
    <submittedName>
        <fullName evidence="1">Uncharacterized protein</fullName>
    </submittedName>
</protein>
<evidence type="ECO:0000313" key="1">
    <source>
        <dbReference type="EMBL" id="OAQ32625.1"/>
    </source>
</evidence>
<organism evidence="1 2">
    <name type="scientific">Linnemannia elongata AG-77</name>
    <dbReference type="NCBI Taxonomy" id="1314771"/>
    <lineage>
        <taxon>Eukaryota</taxon>
        <taxon>Fungi</taxon>
        <taxon>Fungi incertae sedis</taxon>
        <taxon>Mucoromycota</taxon>
        <taxon>Mortierellomycotina</taxon>
        <taxon>Mortierellomycetes</taxon>
        <taxon>Mortierellales</taxon>
        <taxon>Mortierellaceae</taxon>
        <taxon>Linnemannia</taxon>
    </lineage>
</organism>
<dbReference type="EMBL" id="KV442024">
    <property type="protein sequence ID" value="OAQ32625.1"/>
    <property type="molecule type" value="Genomic_DNA"/>
</dbReference>
<dbReference type="SUPFAM" id="SSF52047">
    <property type="entry name" value="RNI-like"/>
    <property type="match status" value="1"/>
</dbReference>
<dbReference type="AlphaFoldDB" id="A0A197K573"/>
<dbReference type="InterPro" id="IPR032675">
    <property type="entry name" value="LRR_dom_sf"/>
</dbReference>
<dbReference type="OrthoDB" id="2423977at2759"/>
<dbReference type="Proteomes" id="UP000078512">
    <property type="component" value="Unassembled WGS sequence"/>
</dbReference>
<reference evidence="1 2" key="1">
    <citation type="submission" date="2016-05" db="EMBL/GenBank/DDBJ databases">
        <title>Genome sequencing reveals origins of a unique bacterial endosymbiosis in the earliest lineages of terrestrial Fungi.</title>
        <authorList>
            <consortium name="DOE Joint Genome Institute"/>
            <person name="Uehling J."/>
            <person name="Gryganskyi A."/>
            <person name="Hameed K."/>
            <person name="Tschaplinski T."/>
            <person name="Misztal P."/>
            <person name="Wu S."/>
            <person name="Desiro A."/>
            <person name="Vande Pol N."/>
            <person name="Du Z.-Y."/>
            <person name="Zienkiewicz A."/>
            <person name="Zienkiewicz K."/>
            <person name="Morin E."/>
            <person name="Tisserant E."/>
            <person name="Splivallo R."/>
            <person name="Hainaut M."/>
            <person name="Henrissat B."/>
            <person name="Ohm R."/>
            <person name="Kuo A."/>
            <person name="Yan J."/>
            <person name="Lipzen A."/>
            <person name="Nolan M."/>
            <person name="Labutti K."/>
            <person name="Barry K."/>
            <person name="Goldstein A."/>
            <person name="Labbe J."/>
            <person name="Schadt C."/>
            <person name="Tuskan G."/>
            <person name="Grigoriev I."/>
            <person name="Martin F."/>
            <person name="Vilgalys R."/>
            <person name="Bonito G."/>
        </authorList>
    </citation>
    <scope>NUCLEOTIDE SEQUENCE [LARGE SCALE GENOMIC DNA]</scope>
    <source>
        <strain evidence="1 2">AG-77</strain>
    </source>
</reference>
<sequence length="883" mass="101084">MASTFRLPQELLETIIRTLGRLHGNGSVATMLRVNKYVCSITLPILYGRVPVSVLNQYYPKDSPAFKRRQKLITTLLLGVPKNRITDLLRATFLQDSVDDQEHSPAPYAQYHSFAVAISLSNCNDAFDGSFLQIDGFREDYFRFHQDNGPPSQKLLDFVREHGFKDRYATEAPLAGLLLEGRFITFTNAINRELRRDLTWALCSDVERLRYLDIPVSDIGRYLPLVDQLKALLKVRFELDRRLFPTRVDLEELTPEQRTVLNHQRDERKQHLDQMVLFVQGLRHRHGSVLQAAACSGKYPLLSEECLDGYEEQLNRIFPPLPDPKALITHNWAHFATKVKETNLSAVKTIVPPEDQPEALSLPRLLEQSPFLHRCRSLESISLKSITDDVFQWAVDERRQHDADIAAGRHPQRPLVPLRHVEVNNERPTDGRLINDIGYSFGETLKTLNFNSHRTSENEESVELKECSVGNSPSWSPCWHAPQLTNLIIHADHNFLRIHPSLFIQCPQLKYVTLKDRRHEYSAGDIIRWKPAKLHQLENLRLHGSPALSFHPGILRSTPELNYLVLRMANYDTPSYIPPVSELEEPGDELGDDPEELAPTAAETTLSSPRRPIWTWDWNLPKLTNLELTSEFAYRFQFKLLRSTPSLERFLVDTRSFSDQHKRTLGVKDFLQNTQDSIAENYTQGDDEDETLDLLQLQYIHLPNLTDFSLIGDWTLDRRVLTILCRKVLPNIRRNLSLQGCSGFGLQDWVKTILQYHPKLAMATASCEVTSDMATEVGLVVKYDYREAGDIASYRLVDQSSDLSSVRSSSTFKLNEYQRKDTTDFQCRLRLVSTLLLSVPGTHIADLLRVNLPQDSADQERYFDGTLCSLSLVCDHCVSAHLS</sequence>
<dbReference type="Gene3D" id="3.80.10.10">
    <property type="entry name" value="Ribonuclease Inhibitor"/>
    <property type="match status" value="1"/>
</dbReference>
<name>A0A197K573_9FUNG</name>
<proteinExistence type="predicted"/>